<proteinExistence type="predicted"/>
<dbReference type="AlphaFoldDB" id="A0AA36GNS4"/>
<feature type="compositionally biased region" description="Basic and acidic residues" evidence="1">
    <location>
        <begin position="19"/>
        <end position="28"/>
    </location>
</feature>
<organism evidence="4 5">
    <name type="scientific">Cylicocyclus nassatus</name>
    <name type="common">Nematode worm</name>
    <dbReference type="NCBI Taxonomy" id="53992"/>
    <lineage>
        <taxon>Eukaryota</taxon>
        <taxon>Metazoa</taxon>
        <taxon>Ecdysozoa</taxon>
        <taxon>Nematoda</taxon>
        <taxon>Chromadorea</taxon>
        <taxon>Rhabditida</taxon>
        <taxon>Rhabditina</taxon>
        <taxon>Rhabditomorpha</taxon>
        <taxon>Strongyloidea</taxon>
        <taxon>Strongylidae</taxon>
        <taxon>Cylicocyclus</taxon>
    </lineage>
</organism>
<evidence type="ECO:0000313" key="5">
    <source>
        <dbReference type="Proteomes" id="UP001176961"/>
    </source>
</evidence>
<name>A0AA36GNS4_CYLNA</name>
<feature type="region of interest" description="Disordered" evidence="1">
    <location>
        <begin position="19"/>
        <end position="56"/>
    </location>
</feature>
<dbReference type="Proteomes" id="UP001176961">
    <property type="component" value="Unassembled WGS sequence"/>
</dbReference>
<keyword evidence="2" id="KW-0732">Signal</keyword>
<feature type="domain" description="BPTI/Kunitz inhibitor" evidence="3">
    <location>
        <begin position="43"/>
        <end position="107"/>
    </location>
</feature>
<comment type="caution">
    <text evidence="4">The sequence shown here is derived from an EMBL/GenBank/DDBJ whole genome shotgun (WGS) entry which is preliminary data.</text>
</comment>
<keyword evidence="5" id="KW-1185">Reference proteome</keyword>
<sequence length="115" mass="13217">MTALIILVLVLCAAPEAKQRLKQAEPRSKSGRYLGDGTRQKRCNSSRTESPECVGNERTTPQLRYFFNHTSGNCESYTYYRCPFKNDAINGTYENSFKKEKYCHLLCRPDGIKPR</sequence>
<dbReference type="InterPro" id="IPR036880">
    <property type="entry name" value="Kunitz_BPTI_sf"/>
</dbReference>
<dbReference type="InterPro" id="IPR002223">
    <property type="entry name" value="Kunitz_BPTI"/>
</dbReference>
<dbReference type="GO" id="GO:0004867">
    <property type="term" value="F:serine-type endopeptidase inhibitor activity"/>
    <property type="evidence" value="ECO:0007669"/>
    <property type="project" value="InterPro"/>
</dbReference>
<protein>
    <recommendedName>
        <fullName evidence="3">BPTI/Kunitz inhibitor domain-containing protein</fullName>
    </recommendedName>
</protein>
<feature type="chain" id="PRO_5041366470" description="BPTI/Kunitz inhibitor domain-containing protein" evidence="2">
    <location>
        <begin position="20"/>
        <end position="115"/>
    </location>
</feature>
<dbReference type="PROSITE" id="PS50279">
    <property type="entry name" value="BPTI_KUNITZ_2"/>
    <property type="match status" value="1"/>
</dbReference>
<evidence type="ECO:0000256" key="1">
    <source>
        <dbReference type="SAM" id="MobiDB-lite"/>
    </source>
</evidence>
<dbReference type="EMBL" id="CATQJL010000112">
    <property type="protein sequence ID" value="CAJ0595561.1"/>
    <property type="molecule type" value="Genomic_DNA"/>
</dbReference>
<dbReference type="Gene3D" id="4.10.410.10">
    <property type="entry name" value="Pancreatic trypsin inhibitor Kunitz domain"/>
    <property type="match status" value="1"/>
</dbReference>
<evidence type="ECO:0000313" key="4">
    <source>
        <dbReference type="EMBL" id="CAJ0595561.1"/>
    </source>
</evidence>
<evidence type="ECO:0000256" key="2">
    <source>
        <dbReference type="SAM" id="SignalP"/>
    </source>
</evidence>
<feature type="signal peptide" evidence="2">
    <location>
        <begin position="1"/>
        <end position="19"/>
    </location>
</feature>
<reference evidence="4" key="1">
    <citation type="submission" date="2023-07" db="EMBL/GenBank/DDBJ databases">
        <authorList>
            <consortium name="CYATHOMIX"/>
        </authorList>
    </citation>
    <scope>NUCLEOTIDE SEQUENCE</scope>
    <source>
        <strain evidence="4">N/A</strain>
    </source>
</reference>
<evidence type="ECO:0000259" key="3">
    <source>
        <dbReference type="PROSITE" id="PS50279"/>
    </source>
</evidence>
<gene>
    <name evidence="4" type="ORF">CYNAS_LOCUS7544</name>
</gene>
<accession>A0AA36GNS4</accession>